<reference evidence="2" key="1">
    <citation type="submission" date="2023-07" db="EMBL/GenBank/DDBJ databases">
        <title>Black Yeasts Isolated from many extreme environments.</title>
        <authorList>
            <person name="Coleine C."/>
            <person name="Stajich J.E."/>
            <person name="Selbmann L."/>
        </authorList>
    </citation>
    <scope>NUCLEOTIDE SEQUENCE</scope>
    <source>
        <strain evidence="2">CCFEE 5485</strain>
    </source>
</reference>
<evidence type="ECO:0000256" key="1">
    <source>
        <dbReference type="SAM" id="MobiDB-lite"/>
    </source>
</evidence>
<feature type="compositionally biased region" description="Polar residues" evidence="1">
    <location>
        <begin position="110"/>
        <end position="120"/>
    </location>
</feature>
<gene>
    <name evidence="2" type="ORF">LTR78_007076</name>
</gene>
<proteinExistence type="predicted"/>
<feature type="region of interest" description="Disordered" evidence="1">
    <location>
        <begin position="283"/>
        <end position="369"/>
    </location>
</feature>
<dbReference type="Proteomes" id="UP001274830">
    <property type="component" value="Unassembled WGS sequence"/>
</dbReference>
<protein>
    <recommendedName>
        <fullName evidence="4">RRM domain-containing protein</fullName>
    </recommendedName>
</protein>
<organism evidence="2 3">
    <name type="scientific">Recurvomyces mirabilis</name>
    <dbReference type="NCBI Taxonomy" id="574656"/>
    <lineage>
        <taxon>Eukaryota</taxon>
        <taxon>Fungi</taxon>
        <taxon>Dikarya</taxon>
        <taxon>Ascomycota</taxon>
        <taxon>Pezizomycotina</taxon>
        <taxon>Dothideomycetes</taxon>
        <taxon>Dothideomycetidae</taxon>
        <taxon>Mycosphaerellales</taxon>
        <taxon>Teratosphaeriaceae</taxon>
        <taxon>Recurvomyces</taxon>
    </lineage>
</organism>
<keyword evidence="3" id="KW-1185">Reference proteome</keyword>
<feature type="compositionally biased region" description="Polar residues" evidence="1">
    <location>
        <begin position="82"/>
        <end position="95"/>
    </location>
</feature>
<name>A0AAE0WJQ1_9PEZI</name>
<comment type="caution">
    <text evidence="2">The sequence shown here is derived from an EMBL/GenBank/DDBJ whole genome shotgun (WGS) entry which is preliminary data.</text>
</comment>
<feature type="region of interest" description="Disordered" evidence="1">
    <location>
        <begin position="1"/>
        <end position="120"/>
    </location>
</feature>
<feature type="compositionally biased region" description="Pro residues" evidence="1">
    <location>
        <begin position="58"/>
        <end position="67"/>
    </location>
</feature>
<accession>A0AAE0WJQ1</accession>
<feature type="compositionally biased region" description="Basic and acidic residues" evidence="1">
    <location>
        <begin position="283"/>
        <end position="299"/>
    </location>
</feature>
<sequence length="369" mass="40091">MANRNRKNKGQPQDKVANSLDEVLQASRKERGANLAQEMLGKNPQKLAQEMLGKRPKTNPPARPAGPTPMQGSLASRVGITKRSNSLPRTNSTGAPRNPRQPSHLGRSAIPNNSRPQNSRAETHVINISSDPSVPAKSNGYSQRTTIDNGGNGLSIRGAAGGPYIVRAQNFAPGTSAADIESVMLNVGGQMNYCKLVSVATAAMVIAEMSFVDRSGADEVIKTFNNKKADGRVLYVYMQSEIGESAHAEISDKIQAAPTEEPLQAFVDTTGDTAMEVDEHADARAAEDRQREERRREPRPPPLGPSQRPADDYPRRAEPAYQDGRYGYDGQDRGYRGGGGRGGRGGGYRDEGRMYSDRMRRGEGQGYRR</sequence>
<evidence type="ECO:0000313" key="3">
    <source>
        <dbReference type="Proteomes" id="UP001274830"/>
    </source>
</evidence>
<feature type="compositionally biased region" description="Gly residues" evidence="1">
    <location>
        <begin position="336"/>
        <end position="346"/>
    </location>
</feature>
<feature type="compositionally biased region" description="Basic and acidic residues" evidence="1">
    <location>
        <begin position="309"/>
        <end position="318"/>
    </location>
</feature>
<feature type="compositionally biased region" description="Basic and acidic residues" evidence="1">
    <location>
        <begin position="347"/>
        <end position="363"/>
    </location>
</feature>
<dbReference type="AlphaFoldDB" id="A0AAE0WJQ1"/>
<evidence type="ECO:0000313" key="2">
    <source>
        <dbReference type="EMBL" id="KAK3672966.1"/>
    </source>
</evidence>
<evidence type="ECO:0008006" key="4">
    <source>
        <dbReference type="Google" id="ProtNLM"/>
    </source>
</evidence>
<dbReference type="EMBL" id="JAUTXT010000028">
    <property type="protein sequence ID" value="KAK3672966.1"/>
    <property type="molecule type" value="Genomic_DNA"/>
</dbReference>